<accession>A0A520MEM5</accession>
<dbReference type="NCBIfam" id="TIGR00369">
    <property type="entry name" value="unchar_dom_1"/>
    <property type="match status" value="1"/>
</dbReference>
<gene>
    <name evidence="1" type="ORF">EVB03_07035</name>
</gene>
<evidence type="ECO:0000313" key="2">
    <source>
        <dbReference type="Proteomes" id="UP000315889"/>
    </source>
</evidence>
<organism evidence="1 2">
    <name type="scientific">SAR92 clade bacterium</name>
    <dbReference type="NCBI Taxonomy" id="2315479"/>
    <lineage>
        <taxon>Bacteria</taxon>
        <taxon>Pseudomonadati</taxon>
        <taxon>Pseudomonadota</taxon>
        <taxon>Gammaproteobacteria</taxon>
        <taxon>Cellvibrionales</taxon>
        <taxon>Porticoccaceae</taxon>
        <taxon>SAR92 clade</taxon>
    </lineage>
</organism>
<dbReference type="CDD" id="cd03443">
    <property type="entry name" value="PaaI_thioesterase"/>
    <property type="match status" value="1"/>
</dbReference>
<dbReference type="Proteomes" id="UP000315889">
    <property type="component" value="Unassembled WGS sequence"/>
</dbReference>
<protein>
    <submittedName>
        <fullName evidence="1">PaaI family thioesterase</fullName>
    </submittedName>
</protein>
<dbReference type="InterPro" id="IPR029069">
    <property type="entry name" value="HotDog_dom_sf"/>
</dbReference>
<proteinExistence type="predicted"/>
<dbReference type="SUPFAM" id="SSF54637">
    <property type="entry name" value="Thioesterase/thiol ester dehydrase-isomerase"/>
    <property type="match status" value="1"/>
</dbReference>
<dbReference type="InterPro" id="IPR003736">
    <property type="entry name" value="PAAI_dom"/>
</dbReference>
<dbReference type="InterPro" id="IPR027961">
    <property type="entry name" value="DUF4442"/>
</dbReference>
<dbReference type="GO" id="GO:0016790">
    <property type="term" value="F:thiolester hydrolase activity"/>
    <property type="evidence" value="ECO:0007669"/>
    <property type="project" value="UniProtKB-ARBA"/>
</dbReference>
<sequence>MDLKQRYQQIARETCPIYTFLDLQVESIEDGVYRSRIPLNDNTKNHVNIVHAGPMWMTAEYLGGLIAADNLSDPKYQPVIAGLNIKFLRPAMTDITAETEFTADDAAAMEKALESTGRYDFTIHIVVRDTAGKIVAEADGDYVVKDFSNLM</sequence>
<evidence type="ECO:0000313" key="1">
    <source>
        <dbReference type="EMBL" id="RZO19654.1"/>
    </source>
</evidence>
<dbReference type="AlphaFoldDB" id="A0A520MEM5"/>
<dbReference type="Pfam" id="PF14539">
    <property type="entry name" value="DUF4442"/>
    <property type="match status" value="1"/>
</dbReference>
<dbReference type="Gene3D" id="3.10.129.10">
    <property type="entry name" value="Hotdog Thioesterase"/>
    <property type="match status" value="1"/>
</dbReference>
<dbReference type="EMBL" id="SHBP01000009">
    <property type="protein sequence ID" value="RZO19654.1"/>
    <property type="molecule type" value="Genomic_DNA"/>
</dbReference>
<name>A0A520MEM5_9GAMM</name>
<comment type="caution">
    <text evidence="1">The sequence shown here is derived from an EMBL/GenBank/DDBJ whole genome shotgun (WGS) entry which is preliminary data.</text>
</comment>
<reference evidence="1 2" key="1">
    <citation type="submission" date="2019-02" db="EMBL/GenBank/DDBJ databases">
        <title>Prokaryotic population dynamics and viral predation in marine succession experiment using metagenomics: the confinement effect.</title>
        <authorList>
            <person name="Haro-Moreno J.M."/>
            <person name="Rodriguez-Valera F."/>
            <person name="Lopez-Perez M."/>
        </authorList>
    </citation>
    <scope>NUCLEOTIDE SEQUENCE [LARGE SCALE GENOMIC DNA]</scope>
    <source>
        <strain evidence="1">MED-G170</strain>
    </source>
</reference>